<keyword evidence="6" id="KW-1185">Reference proteome</keyword>
<keyword evidence="3" id="KW-1133">Transmembrane helix</keyword>
<evidence type="ECO:0000256" key="1">
    <source>
        <dbReference type="SAM" id="Coils"/>
    </source>
</evidence>
<dbReference type="PANTHER" id="PTHR13371">
    <property type="entry name" value="GLYCINE-, GLUTAMATE-, THIENYLCYCLOHEXYLPIPERIDINE-BINDING PROTEIN"/>
    <property type="match status" value="1"/>
</dbReference>
<proteinExistence type="predicted"/>
<evidence type="ECO:0000313" key="5">
    <source>
        <dbReference type="EnsemblMetazoa" id="CJA03456b.1"/>
    </source>
</evidence>
<reference evidence="5" key="2">
    <citation type="submission" date="2022-06" db="UniProtKB">
        <authorList>
            <consortium name="EnsemblMetazoa"/>
        </authorList>
    </citation>
    <scope>IDENTIFICATION</scope>
    <source>
        <strain evidence="5">DF5081</strain>
    </source>
</reference>
<dbReference type="InterPro" id="IPR000340">
    <property type="entry name" value="Dual-sp_phosphatase_cat-dom"/>
</dbReference>
<dbReference type="Gene3D" id="3.90.190.10">
    <property type="entry name" value="Protein tyrosine phosphatase superfamily"/>
    <property type="match status" value="1"/>
</dbReference>
<feature type="compositionally biased region" description="Polar residues" evidence="2">
    <location>
        <begin position="542"/>
        <end position="559"/>
    </location>
</feature>
<dbReference type="InterPro" id="IPR052607">
    <property type="entry name" value="CEP104-like"/>
</dbReference>
<feature type="region of interest" description="Disordered" evidence="2">
    <location>
        <begin position="66"/>
        <end position="93"/>
    </location>
</feature>
<feature type="domain" description="Tyrosine-protein phosphatase" evidence="4">
    <location>
        <begin position="240"/>
        <end position="377"/>
    </location>
</feature>
<evidence type="ECO:0000259" key="4">
    <source>
        <dbReference type="SMART" id="SM00195"/>
    </source>
</evidence>
<dbReference type="SMART" id="SM00195">
    <property type="entry name" value="DSPc"/>
    <property type="match status" value="1"/>
</dbReference>
<name>A0A8R1HNM0_CAEJA</name>
<dbReference type="InterPro" id="IPR020422">
    <property type="entry name" value="TYR_PHOSPHATASE_DUAL_dom"/>
</dbReference>
<dbReference type="PANTHER" id="PTHR13371:SF11">
    <property type="entry name" value="PITH DOMAIN-CONTAINING PROTEIN"/>
    <property type="match status" value="1"/>
</dbReference>
<dbReference type="Proteomes" id="UP000005237">
    <property type="component" value="Unassembled WGS sequence"/>
</dbReference>
<keyword evidence="3" id="KW-0472">Membrane</keyword>
<keyword evidence="3" id="KW-0812">Transmembrane</keyword>
<evidence type="ECO:0000256" key="3">
    <source>
        <dbReference type="SAM" id="Phobius"/>
    </source>
</evidence>
<feature type="region of interest" description="Disordered" evidence="2">
    <location>
        <begin position="426"/>
        <end position="489"/>
    </location>
</feature>
<accession>A0A8R1HNM0</accession>
<evidence type="ECO:0000313" key="6">
    <source>
        <dbReference type="Proteomes" id="UP000005237"/>
    </source>
</evidence>
<dbReference type="Pfam" id="PF00782">
    <property type="entry name" value="DSPc"/>
    <property type="match status" value="1"/>
</dbReference>
<feature type="coiled-coil region" evidence="1">
    <location>
        <begin position="264"/>
        <end position="291"/>
    </location>
</feature>
<dbReference type="InterPro" id="IPR029021">
    <property type="entry name" value="Prot-tyrosine_phosphatase-like"/>
</dbReference>
<organism evidence="5 6">
    <name type="scientific">Caenorhabditis japonica</name>
    <dbReference type="NCBI Taxonomy" id="281687"/>
    <lineage>
        <taxon>Eukaryota</taxon>
        <taxon>Metazoa</taxon>
        <taxon>Ecdysozoa</taxon>
        <taxon>Nematoda</taxon>
        <taxon>Chromadorea</taxon>
        <taxon>Rhabditida</taxon>
        <taxon>Rhabditina</taxon>
        <taxon>Rhabditomorpha</taxon>
        <taxon>Rhabditoidea</taxon>
        <taxon>Rhabditidae</taxon>
        <taxon>Peloderinae</taxon>
        <taxon>Caenorhabditis</taxon>
    </lineage>
</organism>
<dbReference type="GO" id="GO:0005929">
    <property type="term" value="C:cilium"/>
    <property type="evidence" value="ECO:0007669"/>
    <property type="project" value="TreeGrafter"/>
</dbReference>
<feature type="transmembrane region" description="Helical" evidence="3">
    <location>
        <begin position="383"/>
        <end position="410"/>
    </location>
</feature>
<feature type="compositionally biased region" description="Basic residues" evidence="2">
    <location>
        <begin position="76"/>
        <end position="88"/>
    </location>
</feature>
<dbReference type="SUPFAM" id="SSF52799">
    <property type="entry name" value="(Phosphotyrosine protein) phosphatases II"/>
    <property type="match status" value="1"/>
</dbReference>
<evidence type="ECO:0000256" key="2">
    <source>
        <dbReference type="SAM" id="MobiDB-lite"/>
    </source>
</evidence>
<protein>
    <submittedName>
        <fullName evidence="5">Tyrosine-protein phosphatase domain-containing protein</fullName>
    </submittedName>
</protein>
<dbReference type="EnsemblMetazoa" id="CJA03456b.1">
    <property type="protein sequence ID" value="CJA03456b.1"/>
    <property type="gene ID" value="WBGene00122660"/>
</dbReference>
<feature type="compositionally biased region" description="Basic and acidic residues" evidence="2">
    <location>
        <begin position="66"/>
        <end position="75"/>
    </location>
</feature>
<feature type="region of interest" description="Disordered" evidence="2">
    <location>
        <begin position="524"/>
        <end position="559"/>
    </location>
</feature>
<keyword evidence="1" id="KW-0175">Coiled coil</keyword>
<dbReference type="AlphaFoldDB" id="A0A8R1HNM0"/>
<sequence>MTTAVETTTESASELETSTVNWTEVTDDPTTLVIHLHNYVISFISLCTCFIHPFILKSRVAEGDESFPRTTERMGKGLKRHKKNRRSSLHYEMSESRASRKGIALRELYWKTLVLGNHYPSDFDGGRFRSTPGNAFTDSMGQYIWVTVDKPIVHSSNALGQVEIKKLTVLGYPLPKEMIPTTPAPKEEEQEQVDDEVIEKEIVVAPKREVKVERHSYEGDGMSMKEETNLSGDPLSSIRTIRRVLETKMEKANFDGKTIQATVCLRAIQRIDEYEVRIEDLSSRRSRALEAGDLQMAERHRLAMIDCRDTVFRAVHVDLLLDREEAGRTRSATVATCYLMKSRNWMSNVAWEFLRDKRHQVILRNAHWRTVNEYRRTFTLYSFIHSFIPSFVPLVASGMIAHFLMVLLVATATCDDITAQGELVSGHSEVNETEPAPVEVVSSTNSVEEETTVETTASIVEKKTEIQAETEPVPATTEKENEPDQDETVTEKIRAYIENSVKSVKQAISKVGKFIGDLFEEEKPVEPTAYPAPPMPRDDVPVNTSTSAPSENSNTTLSQ</sequence>
<reference evidence="6" key="1">
    <citation type="submission" date="2010-08" db="EMBL/GenBank/DDBJ databases">
        <authorList>
            <consortium name="Caenorhabditis japonica Sequencing Consortium"/>
            <person name="Wilson R.K."/>
        </authorList>
    </citation>
    <scope>NUCLEOTIDE SEQUENCE [LARGE SCALE GENOMIC DNA]</scope>
    <source>
        <strain evidence="6">DF5081</strain>
    </source>
</reference>